<organism evidence="1 2">
    <name type="scientific">Purpureocillium lilacinum</name>
    <name type="common">Paecilomyces lilacinus</name>
    <dbReference type="NCBI Taxonomy" id="33203"/>
    <lineage>
        <taxon>Eukaryota</taxon>
        <taxon>Fungi</taxon>
        <taxon>Dikarya</taxon>
        <taxon>Ascomycota</taxon>
        <taxon>Pezizomycotina</taxon>
        <taxon>Sordariomycetes</taxon>
        <taxon>Hypocreomycetidae</taxon>
        <taxon>Hypocreales</taxon>
        <taxon>Ophiocordycipitaceae</taxon>
        <taxon>Purpureocillium</taxon>
    </lineage>
</organism>
<sequence>MPALRVVARLSVVVTSTTKMRLPCKRGHDGVQSLGAPSVTGYDAGSNGGSDCLGCELSAPKGSSFEYHRRWHTDTFHGNNAAALGVLHHSPLALNGQVKALPVPSQPQSRENAEYKEGRDDLEFKIFLLAISSKQSHRSLETQTPLQQSIALDRRPSSGFSNSTLKMFQKLAIAITGLSAAVMGLPTQSITEAPAKDLVRRFGDSYTKYNGDGSIGNGWPGMDRWGSYDQLWNENLNAMRNSCNWNGWGANNSEDEINNINWAINKVAGDTGLDKRFILVIMMQESKGCVRVPTTNNGVRNPGLMQSHNGSGSCQGQNPCPWQTIEQMIRDGAAGTSSGDGLKQTYTWARDSLGGEMARAYYVAARKYNSGSVDWGNLNNGLGSTGCYASDVANRFTGWSLAGTSCW</sequence>
<dbReference type="Proteomes" id="UP000245956">
    <property type="component" value="Unassembled WGS sequence"/>
</dbReference>
<comment type="caution">
    <text evidence="1">The sequence shown here is derived from an EMBL/GenBank/DDBJ whole genome shotgun (WGS) entry which is preliminary data.</text>
</comment>
<gene>
    <name evidence="1" type="ORF">PCL_11624</name>
</gene>
<evidence type="ECO:0000313" key="1">
    <source>
        <dbReference type="EMBL" id="PWI71530.1"/>
    </source>
</evidence>
<evidence type="ECO:0000313" key="2">
    <source>
        <dbReference type="Proteomes" id="UP000245956"/>
    </source>
</evidence>
<reference evidence="1 2" key="1">
    <citation type="journal article" date="2016" name="Front. Microbiol.">
        <title>Genome and transcriptome sequences reveal the specific parasitism of the nematophagous Purpureocillium lilacinum 36-1.</title>
        <authorList>
            <person name="Xie J."/>
            <person name="Li S."/>
            <person name="Mo C."/>
            <person name="Xiao X."/>
            <person name="Peng D."/>
            <person name="Wang G."/>
            <person name="Xiao Y."/>
        </authorList>
    </citation>
    <scope>NUCLEOTIDE SEQUENCE [LARGE SCALE GENOMIC DNA]</scope>
    <source>
        <strain evidence="1 2">36-1</strain>
    </source>
</reference>
<protein>
    <submittedName>
        <fullName evidence="1">Muramidase</fullName>
    </submittedName>
</protein>
<name>A0A2U3EAK3_PURLI</name>
<accession>A0A2U3EAK3</accession>
<dbReference type="Gene3D" id="1.10.530.10">
    <property type="match status" value="1"/>
</dbReference>
<dbReference type="InterPro" id="IPR023346">
    <property type="entry name" value="Lysozyme-like_dom_sf"/>
</dbReference>
<proteinExistence type="predicted"/>
<dbReference type="EMBL" id="LCWV01000007">
    <property type="protein sequence ID" value="PWI71530.1"/>
    <property type="molecule type" value="Genomic_DNA"/>
</dbReference>
<dbReference type="AlphaFoldDB" id="A0A2U3EAK3"/>
<dbReference type="SUPFAM" id="SSF53955">
    <property type="entry name" value="Lysozyme-like"/>
    <property type="match status" value="1"/>
</dbReference>